<sequence>MARTANVFARVEPELKEQAESVFRSGQFYFDACCNSSKTAFLKNAEKKGCKILNGLGMSSSRGLLRSNYGPDRRLHWM</sequence>
<dbReference type="Proteomes" id="UP000095395">
    <property type="component" value="Unassembled WGS sequence"/>
</dbReference>
<dbReference type="Gene3D" id="3.40.50.720">
    <property type="entry name" value="NAD(P)-binding Rossmann-like Domain"/>
    <property type="match status" value="1"/>
</dbReference>
<reference evidence="1" key="2">
    <citation type="submission" date="2015-05" db="EMBL/GenBank/DDBJ databases">
        <authorList>
            <person name="Wang D.B."/>
            <person name="Wang M."/>
        </authorList>
    </citation>
    <scope>NUCLEOTIDE SEQUENCE [LARGE SCALE GENOMIC DNA]</scope>
    <source>
        <strain evidence="1">L1-83</strain>
    </source>
</reference>
<evidence type="ECO:0000313" key="4">
    <source>
        <dbReference type="Proteomes" id="UP000095395"/>
    </source>
</evidence>
<protein>
    <submittedName>
        <fullName evidence="1">Uncharacterized protein</fullName>
    </submittedName>
</protein>
<dbReference type="STRING" id="360807.ERS852392_00346"/>
<organism evidence="1 3">
    <name type="scientific">Roseburia inulinivorans</name>
    <dbReference type="NCBI Taxonomy" id="360807"/>
    <lineage>
        <taxon>Bacteria</taxon>
        <taxon>Bacillati</taxon>
        <taxon>Bacillota</taxon>
        <taxon>Clostridia</taxon>
        <taxon>Lachnospirales</taxon>
        <taxon>Lachnospiraceae</taxon>
        <taxon>Roseburia</taxon>
    </lineage>
</organism>
<name>A0A0M6X057_9FIRM</name>
<dbReference type="AlphaFoldDB" id="A0A0M6X057"/>
<dbReference type="EMBL" id="CYYR01000001">
    <property type="protein sequence ID" value="CUN42223.1"/>
    <property type="molecule type" value="Genomic_DNA"/>
</dbReference>
<dbReference type="Proteomes" id="UP000049828">
    <property type="component" value="Unassembled WGS sequence"/>
</dbReference>
<proteinExistence type="predicted"/>
<dbReference type="RefSeq" id="WP_055040382.1">
    <property type="nucleotide sequence ID" value="NZ_CATYLF010000110.1"/>
</dbReference>
<evidence type="ECO:0000313" key="2">
    <source>
        <dbReference type="EMBL" id="CUN42223.1"/>
    </source>
</evidence>
<dbReference type="EMBL" id="CVRS01000108">
    <property type="protein sequence ID" value="CRL42789.1"/>
    <property type="molecule type" value="Genomic_DNA"/>
</dbReference>
<keyword evidence="3" id="KW-1185">Reference proteome</keyword>
<reference evidence="3" key="1">
    <citation type="submission" date="2015-05" db="EMBL/GenBank/DDBJ databases">
        <authorList>
            <consortium name="Pathogen Informatics"/>
        </authorList>
    </citation>
    <scope>NUCLEOTIDE SEQUENCE [LARGE SCALE GENOMIC DNA]</scope>
    <source>
        <strain evidence="2 4">2789STDY5608835</strain>
        <strain evidence="3">L1-83</strain>
    </source>
</reference>
<evidence type="ECO:0000313" key="3">
    <source>
        <dbReference type="Proteomes" id="UP000049828"/>
    </source>
</evidence>
<evidence type="ECO:0000313" key="1">
    <source>
        <dbReference type="EMBL" id="CRL42789.1"/>
    </source>
</evidence>
<gene>
    <name evidence="2" type="ORF">ERS852392_00346</name>
    <name evidence="1" type="ORF">RIL183_32541</name>
</gene>
<accession>A0A0M6X057</accession>